<protein>
    <submittedName>
        <fullName evidence="1">Uncharacterized protein</fullName>
    </submittedName>
</protein>
<dbReference type="EMBL" id="MN956836">
    <property type="protein sequence ID" value="QTX14736.1"/>
    <property type="molecule type" value="Genomic_DNA"/>
</dbReference>
<name>A0A8B0SU39_KLEPN</name>
<reference evidence="1" key="1">
    <citation type="submission" date="2020-01" db="EMBL/GenBank/DDBJ databases">
        <authorList>
            <person name="Qin S."/>
        </authorList>
    </citation>
    <scope>NUCLEOTIDE SEQUENCE</scope>
    <source>
        <strain evidence="1">CVir17-16-YZ6g</strain>
        <plasmid evidence="1">p17-15-vir-like</plasmid>
    </source>
</reference>
<geneLocation type="plasmid" evidence="1">
    <name>p17-15-vir-like</name>
</geneLocation>
<sequence length="45" mass="5359">MCKNIRIFTNIIRALFLKKTVDKRHLSLVSFFEKKVPMGEKNLHL</sequence>
<proteinExistence type="predicted"/>
<organism evidence="1">
    <name type="scientific">Klebsiella pneumoniae</name>
    <dbReference type="NCBI Taxonomy" id="573"/>
    <lineage>
        <taxon>Bacteria</taxon>
        <taxon>Pseudomonadati</taxon>
        <taxon>Pseudomonadota</taxon>
        <taxon>Gammaproteobacteria</taxon>
        <taxon>Enterobacterales</taxon>
        <taxon>Enterobacteriaceae</taxon>
        <taxon>Klebsiella/Raoultella group</taxon>
        <taxon>Klebsiella</taxon>
        <taxon>Klebsiella pneumoniae complex</taxon>
    </lineage>
</organism>
<evidence type="ECO:0000313" key="1">
    <source>
        <dbReference type="EMBL" id="QTX14736.1"/>
    </source>
</evidence>
<accession>A0A8B0SU39</accession>
<dbReference type="AlphaFoldDB" id="A0A8B0SU39"/>
<keyword evidence="1" id="KW-0614">Plasmid</keyword>